<dbReference type="InterPro" id="IPR001902">
    <property type="entry name" value="SLC26A/SulP_fam"/>
</dbReference>
<gene>
    <name evidence="7" type="ORF">MAR_023258</name>
</gene>
<feature type="transmembrane region" description="Helical" evidence="5">
    <location>
        <begin position="431"/>
        <end position="461"/>
    </location>
</feature>
<evidence type="ECO:0000259" key="6">
    <source>
        <dbReference type="Pfam" id="PF00916"/>
    </source>
</evidence>
<sequence length="624" mass="68684">MDTKMSGCRRTSDFRETFRKGTPETPSLAKTLCTCNKRRLRNMALSVFPVWRIMKKYAWKTDLLADLICGLTVGIMQLPQGTVAVVSLLTGSVVARFYNATSGATANGMGNLTIAGNESLGLFESPSEGIGTGEDGGLPVETKLGIAMSLSLLVGLTQIIMGVLRMGFVTTYMSDPLIAGFTTGTAIHVGTSQVKYIFGLKIPRTDGMFQVIKTYMYIFESIHKTNITTLVTSIICIIILYLVKEHINTRFKDRLKIPVPIELCVVIAGTLASYYGNFHETYGVKVVGYIPKGLPQPSVPNFHGAGSYITDIPIIAIISFAQSVSLAALLAKQHKYTIDSNQELIAYGAGNVVGSFFSCYPFAASVSRSSVQNSAGGKTQVASLFSAFMVLVVILWLGPLFEALPNCVLSAIIVVALRSLIKQLLELPKWIWLVTFTVTTVLHVDYGLLFGLVFSFFTVVLRTQVAKPTRLEKVAEHNLYKDPKYYIKTSSHNTIKAMGYQYPIYYANGDLFTREVYRLASIKPDALRKQIRRASQLSTISRTSSAVSMSDKLIQDYDTVNVSVWMSGIPDDIWNIFEATEIIPKYEENIYLTLDDAIQAAKETLDRRSSTIGVNGALNKVSIM</sequence>
<evidence type="ECO:0000256" key="3">
    <source>
        <dbReference type="ARBA" id="ARBA00022989"/>
    </source>
</evidence>
<evidence type="ECO:0000256" key="1">
    <source>
        <dbReference type="ARBA" id="ARBA00004141"/>
    </source>
</evidence>
<organism evidence="7 8">
    <name type="scientific">Mya arenaria</name>
    <name type="common">Soft-shell clam</name>
    <dbReference type="NCBI Taxonomy" id="6604"/>
    <lineage>
        <taxon>Eukaryota</taxon>
        <taxon>Metazoa</taxon>
        <taxon>Spiralia</taxon>
        <taxon>Lophotrochozoa</taxon>
        <taxon>Mollusca</taxon>
        <taxon>Bivalvia</taxon>
        <taxon>Autobranchia</taxon>
        <taxon>Heteroconchia</taxon>
        <taxon>Euheterodonta</taxon>
        <taxon>Imparidentia</taxon>
        <taxon>Neoheterodontei</taxon>
        <taxon>Myida</taxon>
        <taxon>Myoidea</taxon>
        <taxon>Myidae</taxon>
        <taxon>Mya</taxon>
    </lineage>
</organism>
<feature type="transmembrane region" description="Helical" evidence="5">
    <location>
        <begin position="144"/>
        <end position="164"/>
    </location>
</feature>
<protein>
    <submittedName>
        <fullName evidence="7">S26A2-like protein</fullName>
    </submittedName>
</protein>
<keyword evidence="4 5" id="KW-0472">Membrane</keyword>
<evidence type="ECO:0000256" key="5">
    <source>
        <dbReference type="SAM" id="Phobius"/>
    </source>
</evidence>
<keyword evidence="2 5" id="KW-0812">Transmembrane</keyword>
<evidence type="ECO:0000256" key="4">
    <source>
        <dbReference type="ARBA" id="ARBA00023136"/>
    </source>
</evidence>
<dbReference type="Pfam" id="PF00916">
    <property type="entry name" value="Sulfate_transp"/>
    <property type="match status" value="1"/>
</dbReference>
<dbReference type="InterPro" id="IPR036513">
    <property type="entry name" value="STAS_dom_sf"/>
</dbReference>
<reference evidence="7" key="1">
    <citation type="submission" date="2022-11" db="EMBL/GenBank/DDBJ databases">
        <title>Centuries of genome instability and evolution in soft-shell clam transmissible cancer (bioRxiv).</title>
        <authorList>
            <person name="Hart S.F.M."/>
            <person name="Yonemitsu M.A."/>
            <person name="Giersch R.M."/>
            <person name="Beal B.F."/>
            <person name="Arriagada G."/>
            <person name="Davis B.W."/>
            <person name="Ostrander E.A."/>
            <person name="Goff S.P."/>
            <person name="Metzger M.J."/>
        </authorList>
    </citation>
    <scope>NUCLEOTIDE SEQUENCE</scope>
    <source>
        <strain evidence="7">MELC-2E11</strain>
        <tissue evidence="7">Siphon/mantle</tissue>
    </source>
</reference>
<dbReference type="EMBL" id="CP111014">
    <property type="protein sequence ID" value="WAQ98885.1"/>
    <property type="molecule type" value="Genomic_DNA"/>
</dbReference>
<dbReference type="Proteomes" id="UP001164746">
    <property type="component" value="Chromosome 3"/>
</dbReference>
<keyword evidence="8" id="KW-1185">Reference proteome</keyword>
<keyword evidence="3 5" id="KW-1133">Transmembrane helix</keyword>
<accession>A0ABY7DVC2</accession>
<feature type="domain" description="SLC26A/SulP transporter" evidence="6">
    <location>
        <begin position="71"/>
        <end position="432"/>
    </location>
</feature>
<comment type="subcellular location">
    <subcellularLocation>
        <location evidence="1">Membrane</location>
        <topology evidence="1">Multi-pass membrane protein</topology>
    </subcellularLocation>
</comment>
<feature type="transmembrane region" description="Helical" evidence="5">
    <location>
        <begin position="344"/>
        <end position="363"/>
    </location>
</feature>
<evidence type="ECO:0000313" key="8">
    <source>
        <dbReference type="Proteomes" id="UP001164746"/>
    </source>
</evidence>
<feature type="transmembrane region" description="Helical" evidence="5">
    <location>
        <begin position="312"/>
        <end position="332"/>
    </location>
</feature>
<dbReference type="PANTHER" id="PTHR11814">
    <property type="entry name" value="SULFATE TRANSPORTER"/>
    <property type="match status" value="1"/>
</dbReference>
<dbReference type="InterPro" id="IPR011547">
    <property type="entry name" value="SLC26A/SulP_dom"/>
</dbReference>
<evidence type="ECO:0000256" key="2">
    <source>
        <dbReference type="ARBA" id="ARBA00022692"/>
    </source>
</evidence>
<feature type="transmembrane region" description="Helical" evidence="5">
    <location>
        <begin position="225"/>
        <end position="243"/>
    </location>
</feature>
<feature type="transmembrane region" description="Helical" evidence="5">
    <location>
        <begin position="383"/>
        <end position="401"/>
    </location>
</feature>
<name>A0ABY7DVC2_MYAAR</name>
<evidence type="ECO:0000313" key="7">
    <source>
        <dbReference type="EMBL" id="WAQ98885.1"/>
    </source>
</evidence>
<dbReference type="Gene3D" id="3.30.750.24">
    <property type="entry name" value="STAS domain"/>
    <property type="match status" value="1"/>
</dbReference>
<proteinExistence type="predicted"/>